<feature type="binding site" evidence="10">
    <location>
        <position position="43"/>
    </location>
    <ligand>
        <name>Zn(2+)</name>
        <dbReference type="ChEBI" id="CHEBI:29105"/>
    </ligand>
</feature>
<feature type="active site" description="Charge relay system" evidence="9">
    <location>
        <position position="132"/>
    </location>
</feature>
<dbReference type="Gene3D" id="3.30.479.10">
    <property type="entry name" value="6-pyruvoyl tetrahydropterin synthase/QueD"/>
    <property type="match status" value="1"/>
</dbReference>
<dbReference type="OrthoDB" id="9804698at2"/>
<dbReference type="SUPFAM" id="SSF55620">
    <property type="entry name" value="Tetrahydrobiopterin biosynthesis enzymes-like"/>
    <property type="match status" value="1"/>
</dbReference>
<feature type="active site" description="Charge relay system" evidence="9">
    <location>
        <position position="78"/>
    </location>
</feature>
<evidence type="ECO:0000256" key="4">
    <source>
        <dbReference type="ARBA" id="ARBA00022723"/>
    </source>
</evidence>
<dbReference type="UniPathway" id="UPA00391"/>
<dbReference type="Proteomes" id="UP000199668">
    <property type="component" value="Unassembled WGS sequence"/>
</dbReference>
<keyword evidence="5 8" id="KW-0862">Zinc</keyword>
<name>A0A1I4IEV3_9BACI</name>
<keyword evidence="8" id="KW-0671">Queuosine biosynthesis</keyword>
<sequence>MIHQFYPQVPHTYRYELNKDMQLAAAHFIPAAAAGKCANIHGHTYVINVTIAGDELDDTGFLVDFKMIKELVHDRFDHSLFNDDDAFADTPDSDSETFPTTEVVARTIWQSIQKELDTRFNQPRCLQVIVRETPTSYVVYRAKEGDFTS</sequence>
<feature type="active site" description="Proton acceptor" evidence="9">
    <location>
        <position position="37"/>
    </location>
</feature>
<dbReference type="NCBIfam" id="TIGR03367">
    <property type="entry name" value="queuosine_QueD"/>
    <property type="match status" value="1"/>
</dbReference>
<evidence type="ECO:0000256" key="1">
    <source>
        <dbReference type="ARBA" id="ARBA00005061"/>
    </source>
</evidence>
<evidence type="ECO:0000256" key="3">
    <source>
        <dbReference type="ARBA" id="ARBA00018141"/>
    </source>
</evidence>
<accession>A0A1I4IEV3</accession>
<comment type="similarity">
    <text evidence="2 8">Belongs to the PTPS family. QueD subfamily.</text>
</comment>
<evidence type="ECO:0000313" key="12">
    <source>
        <dbReference type="Proteomes" id="UP000199668"/>
    </source>
</evidence>
<keyword evidence="6 8" id="KW-0456">Lyase</keyword>
<comment type="catalytic activity">
    <reaction evidence="7 8">
        <text>7,8-dihydroneopterin 3'-triphosphate + H2O = 6-carboxy-5,6,7,8-tetrahydropterin + triphosphate + acetaldehyde + 2 H(+)</text>
        <dbReference type="Rhea" id="RHEA:27966"/>
        <dbReference type="ChEBI" id="CHEBI:15343"/>
        <dbReference type="ChEBI" id="CHEBI:15377"/>
        <dbReference type="ChEBI" id="CHEBI:15378"/>
        <dbReference type="ChEBI" id="CHEBI:18036"/>
        <dbReference type="ChEBI" id="CHEBI:58462"/>
        <dbReference type="ChEBI" id="CHEBI:61032"/>
        <dbReference type="EC" id="4.1.2.50"/>
    </reaction>
</comment>
<evidence type="ECO:0000256" key="2">
    <source>
        <dbReference type="ARBA" id="ARBA00008900"/>
    </source>
</evidence>
<evidence type="ECO:0000313" key="11">
    <source>
        <dbReference type="EMBL" id="SFL52898.1"/>
    </source>
</evidence>
<dbReference type="InterPro" id="IPR007115">
    <property type="entry name" value="6-PTP_synth/QueD"/>
</dbReference>
<keyword evidence="4 8" id="KW-0479">Metal-binding</keyword>
<feature type="binding site" evidence="10">
    <location>
        <position position="41"/>
    </location>
    <ligand>
        <name>Zn(2+)</name>
        <dbReference type="ChEBI" id="CHEBI:29105"/>
    </ligand>
</feature>
<dbReference type="PANTHER" id="PTHR12589:SF7">
    <property type="entry name" value="6-PYRUVOYL TETRAHYDROBIOPTERIN SYNTHASE"/>
    <property type="match status" value="1"/>
</dbReference>
<comment type="cofactor">
    <cofactor evidence="8 10">
        <name>Zn(2+)</name>
        <dbReference type="ChEBI" id="CHEBI:29105"/>
    </cofactor>
    <text evidence="8 10">Binds 1 zinc ion per subunit.</text>
</comment>
<proteinExistence type="inferred from homology"/>
<comment type="pathway">
    <text evidence="1 8">Purine metabolism; 7-cyano-7-deazaguanine biosynthesis.</text>
</comment>
<dbReference type="EMBL" id="FOTY01000002">
    <property type="protein sequence ID" value="SFL52898.1"/>
    <property type="molecule type" value="Genomic_DNA"/>
</dbReference>
<dbReference type="PIRSF" id="PIRSF006113">
    <property type="entry name" value="PTP_synth"/>
    <property type="match status" value="1"/>
</dbReference>
<dbReference type="STRING" id="266892.SAMN04488054_10210"/>
<evidence type="ECO:0000256" key="5">
    <source>
        <dbReference type="ARBA" id="ARBA00022833"/>
    </source>
</evidence>
<gene>
    <name evidence="11" type="ORF">SAMN04488054_10210</name>
</gene>
<evidence type="ECO:0000256" key="9">
    <source>
        <dbReference type="PIRSR" id="PIRSR006113-1"/>
    </source>
</evidence>
<evidence type="ECO:0000256" key="10">
    <source>
        <dbReference type="PIRSR" id="PIRSR006113-2"/>
    </source>
</evidence>
<reference evidence="11 12" key="1">
    <citation type="submission" date="2016-10" db="EMBL/GenBank/DDBJ databases">
        <authorList>
            <person name="de Groot N.N."/>
        </authorList>
    </citation>
    <scope>NUCLEOTIDE SEQUENCE [LARGE SCALE GENOMIC DNA]</scope>
    <source>
        <strain evidence="11 12">CGMCC 1.6134</strain>
    </source>
</reference>
<organism evidence="11 12">
    <name type="scientific">Salibacterium qingdaonense</name>
    <dbReference type="NCBI Taxonomy" id="266892"/>
    <lineage>
        <taxon>Bacteria</taxon>
        <taxon>Bacillati</taxon>
        <taxon>Bacillota</taxon>
        <taxon>Bacilli</taxon>
        <taxon>Bacillales</taxon>
        <taxon>Bacillaceae</taxon>
    </lineage>
</organism>
<dbReference type="PANTHER" id="PTHR12589">
    <property type="entry name" value="PYRUVOYL TETRAHYDROBIOPTERIN SYNTHASE"/>
    <property type="match status" value="1"/>
</dbReference>
<evidence type="ECO:0000256" key="6">
    <source>
        <dbReference type="ARBA" id="ARBA00023239"/>
    </source>
</evidence>
<dbReference type="Pfam" id="PF01242">
    <property type="entry name" value="PTPS"/>
    <property type="match status" value="1"/>
</dbReference>
<keyword evidence="12" id="KW-1185">Reference proteome</keyword>
<evidence type="ECO:0000256" key="8">
    <source>
        <dbReference type="PIRNR" id="PIRNR006113"/>
    </source>
</evidence>
<protein>
    <recommendedName>
        <fullName evidence="3 8">6-carboxy-5,6,7,8-tetrahydropterin synthase</fullName>
        <ecNumber evidence="8">4.-.-.-</ecNumber>
    </recommendedName>
</protein>
<dbReference type="GO" id="GO:0008616">
    <property type="term" value="P:tRNA queuosine(34) biosynthetic process"/>
    <property type="evidence" value="ECO:0007669"/>
    <property type="project" value="UniProtKB-KW"/>
</dbReference>
<dbReference type="EC" id="4.-.-.-" evidence="8"/>
<dbReference type="InterPro" id="IPR038418">
    <property type="entry name" value="6-PTP_synth/QueD_sf"/>
</dbReference>
<dbReference type="GO" id="GO:0070497">
    <property type="term" value="F:6-carboxytetrahydropterin synthase activity"/>
    <property type="evidence" value="ECO:0007669"/>
    <property type="project" value="UniProtKB-EC"/>
</dbReference>
<dbReference type="RefSeq" id="WP_090925297.1">
    <property type="nucleotide sequence ID" value="NZ_FOTY01000002.1"/>
</dbReference>
<evidence type="ECO:0000256" key="7">
    <source>
        <dbReference type="ARBA" id="ARBA00048807"/>
    </source>
</evidence>
<dbReference type="AlphaFoldDB" id="A0A1I4IEV3"/>
<feature type="binding site" evidence="10">
    <location>
        <position position="27"/>
    </location>
    <ligand>
        <name>Zn(2+)</name>
        <dbReference type="ChEBI" id="CHEBI:29105"/>
    </ligand>
</feature>
<dbReference type="GO" id="GO:0046872">
    <property type="term" value="F:metal ion binding"/>
    <property type="evidence" value="ECO:0007669"/>
    <property type="project" value="UniProtKB-KW"/>
</dbReference>